<comment type="caution">
    <text evidence="4">Lacks conserved residue(s) required for the propagation of feature annotation.</text>
</comment>
<dbReference type="AlphaFoldDB" id="A0A965LL10"/>
<reference evidence="5" key="1">
    <citation type="submission" date="2018-10" db="EMBL/GenBank/DDBJ databases">
        <title>Iterative Subtractive Binning of Freshwater Chronoseries Metagenomes Recovers Nearly Complete Genomes from over Four Hundred Novel Species.</title>
        <authorList>
            <person name="Rodriguez-R L.M."/>
            <person name="Tsementzi D."/>
            <person name="Luo C."/>
            <person name="Konstantinidis K.T."/>
        </authorList>
    </citation>
    <scope>NUCLEOTIDE SEQUENCE</scope>
    <source>
        <strain evidence="5">WB5_2A_028</strain>
    </source>
</reference>
<comment type="catalytic activity">
    <reaction evidence="4">
        <text>a ribonucleoside 5'-triphosphate + H2O = a ribonucleoside 5'-phosphate + diphosphate + H(+)</text>
        <dbReference type="Rhea" id="RHEA:23996"/>
        <dbReference type="ChEBI" id="CHEBI:15377"/>
        <dbReference type="ChEBI" id="CHEBI:15378"/>
        <dbReference type="ChEBI" id="CHEBI:33019"/>
        <dbReference type="ChEBI" id="CHEBI:58043"/>
        <dbReference type="ChEBI" id="CHEBI:61557"/>
        <dbReference type="EC" id="3.6.1.9"/>
    </reaction>
</comment>
<comment type="caution">
    <text evidence="5">The sequence shown here is derived from an EMBL/GenBank/DDBJ whole genome shotgun (WGS) entry which is preliminary data.</text>
</comment>
<dbReference type="Proteomes" id="UP000740727">
    <property type="component" value="Unassembled WGS sequence"/>
</dbReference>
<evidence type="ECO:0000256" key="2">
    <source>
        <dbReference type="ARBA" id="ARBA00022801"/>
    </source>
</evidence>
<keyword evidence="2 4" id="KW-0378">Hydrolase</keyword>
<evidence type="ECO:0000256" key="3">
    <source>
        <dbReference type="ARBA" id="ARBA00023080"/>
    </source>
</evidence>
<dbReference type="SUPFAM" id="SSF52972">
    <property type="entry name" value="ITPase-like"/>
    <property type="match status" value="1"/>
</dbReference>
<protein>
    <recommendedName>
        <fullName evidence="4">Nucleoside triphosphate pyrophosphatase</fullName>
        <ecNumber evidence="4">3.6.1.9</ecNumber>
    </recommendedName>
    <alternativeName>
        <fullName evidence="4">Nucleotide pyrophosphatase</fullName>
        <shortName evidence="4">Nucleotide PPase</shortName>
    </alternativeName>
</protein>
<proteinExistence type="inferred from homology"/>
<dbReference type="InterPro" id="IPR003697">
    <property type="entry name" value="Maf-like"/>
</dbReference>
<dbReference type="HAMAP" id="MF_00528">
    <property type="entry name" value="Maf"/>
    <property type="match status" value="1"/>
</dbReference>
<evidence type="ECO:0000313" key="5">
    <source>
        <dbReference type="EMBL" id="NBR93910.1"/>
    </source>
</evidence>
<keyword evidence="4" id="KW-0963">Cytoplasm</keyword>
<dbReference type="PIRSF" id="PIRSF006305">
    <property type="entry name" value="Maf"/>
    <property type="match status" value="1"/>
</dbReference>
<dbReference type="PANTHER" id="PTHR43213:SF5">
    <property type="entry name" value="BIFUNCTIONAL DTTP_UTP PYROPHOSPHATASE_METHYLTRANSFERASE PROTEIN-RELATED"/>
    <property type="match status" value="1"/>
</dbReference>
<feature type="active site" description="Proton acceptor" evidence="4">
    <location>
        <position position="72"/>
    </location>
</feature>
<dbReference type="GO" id="GO:0009117">
    <property type="term" value="P:nucleotide metabolic process"/>
    <property type="evidence" value="ECO:0007669"/>
    <property type="project" value="UniProtKB-KW"/>
</dbReference>
<dbReference type="Gene3D" id="3.90.950.10">
    <property type="match status" value="1"/>
</dbReference>
<comment type="similarity">
    <text evidence="4">Belongs to the Maf family.</text>
</comment>
<sequence>MKIILASASTSRSKLLAEAKIPHSIEISGIDEERDEFLRLSPANMVVALSEAKAAAVAANHSGEEVLVIGADSTLEFAGVSMAKPQSAEVAISWWRKFVGKNALLHTGQTIIDVVNNKSLSALSTTEITFAQLTEDEIHSYIATKEPLQLAGGASLDGIGSPYIAHISGNATGVLGLSMNSLRELCEELGYPWRTLRAI</sequence>
<dbReference type="Pfam" id="PF02545">
    <property type="entry name" value="Maf"/>
    <property type="match status" value="1"/>
</dbReference>
<dbReference type="EC" id="3.6.1.9" evidence="4"/>
<dbReference type="GO" id="GO:0047429">
    <property type="term" value="F:nucleoside triphosphate diphosphatase activity"/>
    <property type="evidence" value="ECO:0007669"/>
    <property type="project" value="UniProtKB-EC"/>
</dbReference>
<organism evidence="5 6">
    <name type="scientific">Candidatus Fonsibacter lacus</name>
    <dbReference type="NCBI Taxonomy" id="2576439"/>
    <lineage>
        <taxon>Bacteria</taxon>
        <taxon>Pseudomonadati</taxon>
        <taxon>Pseudomonadota</taxon>
        <taxon>Alphaproteobacteria</taxon>
        <taxon>Candidatus Pelagibacterales</taxon>
        <taxon>Candidatus Pelagibacterales incertae sedis</taxon>
        <taxon>Candidatus Fonsibacter</taxon>
    </lineage>
</organism>
<evidence type="ECO:0000256" key="4">
    <source>
        <dbReference type="HAMAP-Rule" id="MF_00528"/>
    </source>
</evidence>
<dbReference type="EMBL" id="RFXN01000035">
    <property type="protein sequence ID" value="NBR93910.1"/>
    <property type="molecule type" value="Genomic_DNA"/>
</dbReference>
<evidence type="ECO:0000313" key="6">
    <source>
        <dbReference type="Proteomes" id="UP000740727"/>
    </source>
</evidence>
<accession>A0A965LL10</accession>
<gene>
    <name evidence="5" type="primary">maf</name>
    <name evidence="5" type="ORF">EBT44_03610</name>
</gene>
<dbReference type="NCBIfam" id="TIGR00172">
    <property type="entry name" value="maf"/>
    <property type="match status" value="1"/>
</dbReference>
<evidence type="ECO:0000256" key="1">
    <source>
        <dbReference type="ARBA" id="ARBA00001968"/>
    </source>
</evidence>
<comment type="function">
    <text evidence="4">Nucleoside triphosphate pyrophosphatase. May have a dual role in cell division arrest and in preventing the incorporation of modified nucleotides into cellular nucleic acids.</text>
</comment>
<comment type="cofactor">
    <cofactor evidence="1 4">
        <name>a divalent metal cation</name>
        <dbReference type="ChEBI" id="CHEBI:60240"/>
    </cofactor>
</comment>
<comment type="catalytic activity">
    <reaction evidence="4">
        <text>a 2'-deoxyribonucleoside 5'-triphosphate + H2O = a 2'-deoxyribonucleoside 5'-phosphate + diphosphate + H(+)</text>
        <dbReference type="Rhea" id="RHEA:44644"/>
        <dbReference type="ChEBI" id="CHEBI:15377"/>
        <dbReference type="ChEBI" id="CHEBI:15378"/>
        <dbReference type="ChEBI" id="CHEBI:33019"/>
        <dbReference type="ChEBI" id="CHEBI:61560"/>
        <dbReference type="ChEBI" id="CHEBI:65317"/>
        <dbReference type="EC" id="3.6.1.9"/>
    </reaction>
</comment>
<comment type="subcellular location">
    <subcellularLocation>
        <location evidence="4">Cytoplasm</location>
    </subcellularLocation>
</comment>
<dbReference type="PANTHER" id="PTHR43213">
    <property type="entry name" value="BIFUNCTIONAL DTTP/UTP PYROPHOSPHATASE/METHYLTRANSFERASE PROTEIN-RELATED"/>
    <property type="match status" value="1"/>
</dbReference>
<name>A0A965LL10_9PROT</name>
<dbReference type="InterPro" id="IPR029001">
    <property type="entry name" value="ITPase-like_fam"/>
</dbReference>
<keyword evidence="3 4" id="KW-0546">Nucleotide metabolism</keyword>
<dbReference type="GO" id="GO:0005737">
    <property type="term" value="C:cytoplasm"/>
    <property type="evidence" value="ECO:0007669"/>
    <property type="project" value="UniProtKB-SubCell"/>
</dbReference>